<dbReference type="Pfam" id="PF22924">
    <property type="entry name" value="ACOX_C_alpha1"/>
    <property type="match status" value="1"/>
</dbReference>
<dbReference type="InterPro" id="IPR055060">
    <property type="entry name" value="ACOX_C_alpha1"/>
</dbReference>
<dbReference type="Gene3D" id="1.10.540.10">
    <property type="entry name" value="Acyl-CoA dehydrogenase/oxidase, N-terminal domain"/>
    <property type="match status" value="1"/>
</dbReference>
<comment type="cofactor">
    <cofactor evidence="1">
        <name>FAD</name>
        <dbReference type="ChEBI" id="CHEBI:57692"/>
    </cofactor>
</comment>
<evidence type="ECO:0000256" key="8">
    <source>
        <dbReference type="ARBA" id="ARBA00023002"/>
    </source>
</evidence>
<keyword evidence="7" id="KW-0276">Fatty acid metabolism</keyword>
<evidence type="ECO:0000313" key="16">
    <source>
        <dbReference type="Proteomes" id="UP000199475"/>
    </source>
</evidence>
<dbReference type="EC" id="1.3.3.6" evidence="4"/>
<dbReference type="STRING" id="686624.SAMN04488242_1619"/>
<dbReference type="Proteomes" id="UP000199475">
    <property type="component" value="Unassembled WGS sequence"/>
</dbReference>
<keyword evidence="6" id="KW-0274">FAD</keyword>
<dbReference type="Gene3D" id="2.40.110.10">
    <property type="entry name" value="Butyryl-CoA Dehydrogenase, subunit A, domain 2"/>
    <property type="match status" value="1"/>
</dbReference>
<dbReference type="GO" id="GO:0003997">
    <property type="term" value="F:acyl-CoA oxidase activity"/>
    <property type="evidence" value="ECO:0007669"/>
    <property type="project" value="UniProtKB-EC"/>
</dbReference>
<dbReference type="SUPFAM" id="SSF56645">
    <property type="entry name" value="Acyl-CoA dehydrogenase NM domain-like"/>
    <property type="match status" value="1"/>
</dbReference>
<dbReference type="Gene3D" id="1.20.140.10">
    <property type="entry name" value="Butyryl-CoA Dehydrogenase, subunit A, domain 3"/>
    <property type="match status" value="2"/>
</dbReference>
<dbReference type="OrthoDB" id="1144545at2"/>
<evidence type="ECO:0000256" key="4">
    <source>
        <dbReference type="ARBA" id="ARBA00012870"/>
    </source>
</evidence>
<evidence type="ECO:0000256" key="1">
    <source>
        <dbReference type="ARBA" id="ARBA00001974"/>
    </source>
</evidence>
<feature type="domain" description="Acyl-CoA oxidase C-terminal" evidence="11">
    <location>
        <begin position="518"/>
        <end position="655"/>
    </location>
</feature>
<evidence type="ECO:0000259" key="11">
    <source>
        <dbReference type="Pfam" id="PF01756"/>
    </source>
</evidence>
<proteinExistence type="inferred from homology"/>
<keyword evidence="16" id="KW-1185">Reference proteome</keyword>
<dbReference type="FunFam" id="2.40.110.10:FF:000005">
    <property type="entry name" value="Acyl-coenzyme A oxidase"/>
    <property type="match status" value="1"/>
</dbReference>
<dbReference type="FunFam" id="1.20.140.10:FF:000010">
    <property type="entry name" value="Acyl-coenzyme A oxidase"/>
    <property type="match status" value="1"/>
</dbReference>
<evidence type="ECO:0000256" key="5">
    <source>
        <dbReference type="ARBA" id="ARBA00022630"/>
    </source>
</evidence>
<comment type="similarity">
    <text evidence="3">Belongs to the acyl-CoA oxidase family.</text>
</comment>
<evidence type="ECO:0000259" key="12">
    <source>
        <dbReference type="Pfam" id="PF02770"/>
    </source>
</evidence>
<dbReference type="InterPro" id="IPR036250">
    <property type="entry name" value="AcylCo_DH-like_C"/>
</dbReference>
<evidence type="ECO:0000259" key="13">
    <source>
        <dbReference type="Pfam" id="PF02771"/>
    </source>
</evidence>
<dbReference type="PIRSF" id="PIRSF000168">
    <property type="entry name" value="Acyl-CoA_oxidase"/>
    <property type="match status" value="1"/>
</dbReference>
<gene>
    <name evidence="15" type="ORF">SAMN04488242_1619</name>
</gene>
<evidence type="ECO:0000256" key="7">
    <source>
        <dbReference type="ARBA" id="ARBA00022832"/>
    </source>
</evidence>
<evidence type="ECO:0000256" key="10">
    <source>
        <dbReference type="ARBA" id="ARBA00023140"/>
    </source>
</evidence>
<dbReference type="Pfam" id="PF02770">
    <property type="entry name" value="Acyl-CoA_dh_M"/>
    <property type="match status" value="1"/>
</dbReference>
<feature type="domain" description="Acyl-CoA oxidase/dehydrogenase middle" evidence="12">
    <location>
        <begin position="153"/>
        <end position="262"/>
    </location>
</feature>
<evidence type="ECO:0000259" key="14">
    <source>
        <dbReference type="Pfam" id="PF22924"/>
    </source>
</evidence>
<dbReference type="GO" id="GO:0055088">
    <property type="term" value="P:lipid homeostasis"/>
    <property type="evidence" value="ECO:0007669"/>
    <property type="project" value="TreeGrafter"/>
</dbReference>
<keyword evidence="10" id="KW-0576">Peroxisome</keyword>
<dbReference type="RefSeq" id="WP_093250872.1">
    <property type="nucleotide sequence ID" value="NZ_FNGP01000003.1"/>
</dbReference>
<reference evidence="15 16" key="1">
    <citation type="submission" date="2016-10" db="EMBL/GenBank/DDBJ databases">
        <authorList>
            <person name="de Groot N.N."/>
        </authorList>
    </citation>
    <scope>NUCLEOTIDE SEQUENCE [LARGE SCALE GENOMIC DNA]</scope>
    <source>
        <strain evidence="15 16">CGMCC 1.9159</strain>
    </source>
</reference>
<protein>
    <recommendedName>
        <fullName evidence="4">acyl-CoA oxidase</fullName>
        <ecNumber evidence="4">1.3.3.6</ecNumber>
    </recommendedName>
</protein>
<dbReference type="FunFam" id="1.20.140.10:FF:000007">
    <property type="entry name" value="Acyl-coenzyme A oxidase"/>
    <property type="match status" value="1"/>
</dbReference>
<organism evidence="15 16">
    <name type="scientific">Tessaracoccus oleiagri</name>
    <dbReference type="NCBI Taxonomy" id="686624"/>
    <lineage>
        <taxon>Bacteria</taxon>
        <taxon>Bacillati</taxon>
        <taxon>Actinomycetota</taxon>
        <taxon>Actinomycetes</taxon>
        <taxon>Propionibacteriales</taxon>
        <taxon>Propionibacteriaceae</taxon>
        <taxon>Tessaracoccus</taxon>
    </lineage>
</organism>
<keyword evidence="8" id="KW-0560">Oxidoreductase</keyword>
<dbReference type="PANTHER" id="PTHR10909">
    <property type="entry name" value="ELECTRON TRANSPORT OXIDOREDUCTASE"/>
    <property type="match status" value="1"/>
</dbReference>
<keyword evidence="5" id="KW-0285">Flavoprotein</keyword>
<dbReference type="GO" id="GO:0071949">
    <property type="term" value="F:FAD binding"/>
    <property type="evidence" value="ECO:0007669"/>
    <property type="project" value="InterPro"/>
</dbReference>
<evidence type="ECO:0000256" key="9">
    <source>
        <dbReference type="ARBA" id="ARBA00023098"/>
    </source>
</evidence>
<sequence length="656" mass="72633">MTTTIARPTEPADAIPRRADDESITATGEGLRRALDGPFHATKQRWRREVRAEHMTRDPGMSVEEARDWALEKVIELSKLDFVTAGFPKEFGGSGTLAESVANFEMLAMGDLSLTIKSGVQHGLYGGAIMNLGTRYHHETFLRDAVTVDTPGCFAMTELDHGSDVQNLETTITWIPETQEFEVHSPHPRAAKCYIGNAARDGRMAAVFGQLIVDGDNHGVHVILVPIRDEAGRDLPGVTTGDHGHKGGLNGVDNGTILFDHVRVPRLMLLDKFGGVDEEGQYHSPIEKRSARFFTMLGTLVRGRICVGGGAASATRKALSIATRYALERKQFRRPNLGDEITLMEYQLHQRKLMPNIARAYAYGFAQNEVALKLQAVTDEDHRNTTSSRELETRAAGMKLLQTRWANDTVQVCREACGGAGYMSENGITLTRQDVDIFATFEGDNTALALLVAKALLLDYKATWGDLNLRDTAQKTAAMVGSAILERTTARAPIERLIKAARGKSEEEQLLARGWHIQTFDFREKHIVEGLAQRMRAAGKESPETQFDAINATQTHMVAAARAHMDRVVLEAFIEGIEECTDDYIRAILVRVCDLYALATIEEHRAWYMEHNVFDGRRSKSVTAAVDKLCHELADKSLELVEGLGVPRKWLNSTIA</sequence>
<dbReference type="InterPro" id="IPR037069">
    <property type="entry name" value="AcylCoA_DH/ox_N_sf"/>
</dbReference>
<comment type="subcellular location">
    <subcellularLocation>
        <location evidence="2">Peroxisome</location>
    </subcellularLocation>
</comment>
<dbReference type="InterPro" id="IPR012258">
    <property type="entry name" value="Acyl-CoA_oxidase"/>
</dbReference>
<dbReference type="InterPro" id="IPR002655">
    <property type="entry name" value="Acyl-CoA_oxidase_C"/>
</dbReference>
<evidence type="ECO:0000256" key="2">
    <source>
        <dbReference type="ARBA" id="ARBA00004275"/>
    </source>
</evidence>
<name>A0A1G9KG28_9ACTN</name>
<dbReference type="GO" id="GO:0033540">
    <property type="term" value="P:fatty acid beta-oxidation using acyl-CoA oxidase"/>
    <property type="evidence" value="ECO:0007669"/>
    <property type="project" value="TreeGrafter"/>
</dbReference>
<feature type="domain" description="Acyl-CoA oxidase C-alpha1" evidence="14">
    <location>
        <begin position="298"/>
        <end position="457"/>
    </location>
</feature>
<dbReference type="EMBL" id="FNGP01000003">
    <property type="protein sequence ID" value="SDL48758.1"/>
    <property type="molecule type" value="Genomic_DNA"/>
</dbReference>
<dbReference type="Pfam" id="PF02771">
    <property type="entry name" value="Acyl-CoA_dh_N"/>
    <property type="match status" value="1"/>
</dbReference>
<evidence type="ECO:0000256" key="6">
    <source>
        <dbReference type="ARBA" id="ARBA00022827"/>
    </source>
</evidence>
<keyword evidence="9" id="KW-0443">Lipid metabolism</keyword>
<evidence type="ECO:0000256" key="3">
    <source>
        <dbReference type="ARBA" id="ARBA00006288"/>
    </source>
</evidence>
<dbReference type="SUPFAM" id="SSF47203">
    <property type="entry name" value="Acyl-CoA dehydrogenase C-terminal domain-like"/>
    <property type="match status" value="2"/>
</dbReference>
<dbReference type="Pfam" id="PF01756">
    <property type="entry name" value="ACOX"/>
    <property type="match status" value="1"/>
</dbReference>
<dbReference type="AlphaFoldDB" id="A0A1G9KG28"/>
<dbReference type="InterPro" id="IPR009100">
    <property type="entry name" value="AcylCoA_DH/oxidase_NM_dom_sf"/>
</dbReference>
<dbReference type="GO" id="GO:0005504">
    <property type="term" value="F:fatty acid binding"/>
    <property type="evidence" value="ECO:0007669"/>
    <property type="project" value="TreeGrafter"/>
</dbReference>
<feature type="domain" description="Acyl-CoA dehydrogenase/oxidase N-terminal" evidence="13">
    <location>
        <begin position="66"/>
        <end position="146"/>
    </location>
</feature>
<evidence type="ECO:0000313" key="15">
    <source>
        <dbReference type="EMBL" id="SDL48758.1"/>
    </source>
</evidence>
<dbReference type="InterPro" id="IPR046373">
    <property type="entry name" value="Acyl-CoA_Oxase/DH_mid-dom_sf"/>
</dbReference>
<dbReference type="InterPro" id="IPR013786">
    <property type="entry name" value="AcylCoA_DH/ox_N"/>
</dbReference>
<dbReference type="InterPro" id="IPR006091">
    <property type="entry name" value="Acyl-CoA_Oxase/DH_mid-dom"/>
</dbReference>
<accession>A0A1G9KG28</accession>